<comment type="cofactor">
    <cofactor evidence="1">
        <name>Zn(2+)</name>
        <dbReference type="ChEBI" id="CHEBI:29105"/>
    </cofactor>
</comment>
<evidence type="ECO:0000259" key="8">
    <source>
        <dbReference type="Pfam" id="PF00432"/>
    </source>
</evidence>
<dbReference type="SUPFAM" id="SSF48239">
    <property type="entry name" value="Terpenoid cyclases/Protein prenyltransferases"/>
    <property type="match status" value="1"/>
</dbReference>
<evidence type="ECO:0000313" key="10">
    <source>
        <dbReference type="Proteomes" id="UP000664534"/>
    </source>
</evidence>
<keyword evidence="3" id="KW-0637">Prenyltransferase</keyword>
<keyword evidence="6" id="KW-0677">Repeat</keyword>
<reference evidence="9" key="1">
    <citation type="submission" date="2021-03" db="EMBL/GenBank/DDBJ databases">
        <authorList>
            <person name="Tagirdzhanova G."/>
        </authorList>
    </citation>
    <scope>NUCLEOTIDE SEQUENCE</scope>
</reference>
<accession>A0A8H3EY79</accession>
<dbReference type="Pfam" id="PF00432">
    <property type="entry name" value="Prenyltrans"/>
    <property type="match status" value="1"/>
</dbReference>
<dbReference type="InterPro" id="IPR008930">
    <property type="entry name" value="Terpenoid_cyclase/PrenylTrfase"/>
</dbReference>
<name>A0A8H3EY79_9LECA</name>
<feature type="domain" description="Prenyltransferase alpha-alpha toroid" evidence="8">
    <location>
        <begin position="10"/>
        <end position="432"/>
    </location>
</feature>
<evidence type="ECO:0000256" key="3">
    <source>
        <dbReference type="ARBA" id="ARBA00022602"/>
    </source>
</evidence>
<evidence type="ECO:0000256" key="4">
    <source>
        <dbReference type="ARBA" id="ARBA00022679"/>
    </source>
</evidence>
<proteinExistence type="inferred from homology"/>
<dbReference type="PANTHER" id="PTHR11774">
    <property type="entry name" value="GERANYLGERANYL TRANSFERASE TYPE BETA SUBUNIT"/>
    <property type="match status" value="1"/>
</dbReference>
<dbReference type="Gene3D" id="1.50.10.20">
    <property type="match status" value="1"/>
</dbReference>
<dbReference type="GO" id="GO:0046872">
    <property type="term" value="F:metal ion binding"/>
    <property type="evidence" value="ECO:0007669"/>
    <property type="project" value="UniProtKB-KW"/>
</dbReference>
<dbReference type="EMBL" id="CAJPDT010000015">
    <property type="protein sequence ID" value="CAF9915731.1"/>
    <property type="molecule type" value="Genomic_DNA"/>
</dbReference>
<dbReference type="InterPro" id="IPR001330">
    <property type="entry name" value="Prenyltrans"/>
</dbReference>
<evidence type="ECO:0000256" key="2">
    <source>
        <dbReference type="ARBA" id="ARBA00010497"/>
    </source>
</evidence>
<dbReference type="InterPro" id="IPR045089">
    <property type="entry name" value="PGGT1B-like"/>
</dbReference>
<dbReference type="Proteomes" id="UP000664534">
    <property type="component" value="Unassembled WGS sequence"/>
</dbReference>
<dbReference type="PANTHER" id="PTHR11774:SF4">
    <property type="entry name" value="GERANYLGERANYL TRANSFERASE TYPE-1 SUBUNIT BETA"/>
    <property type="match status" value="1"/>
</dbReference>
<comment type="similarity">
    <text evidence="2">Belongs to the protein prenyltransferase subunit beta family.</text>
</comment>
<evidence type="ECO:0000256" key="5">
    <source>
        <dbReference type="ARBA" id="ARBA00022723"/>
    </source>
</evidence>
<keyword evidence="4" id="KW-0808">Transferase</keyword>
<organism evidence="9 10">
    <name type="scientific">Imshaugia aleurites</name>
    <dbReference type="NCBI Taxonomy" id="172621"/>
    <lineage>
        <taxon>Eukaryota</taxon>
        <taxon>Fungi</taxon>
        <taxon>Dikarya</taxon>
        <taxon>Ascomycota</taxon>
        <taxon>Pezizomycotina</taxon>
        <taxon>Lecanoromycetes</taxon>
        <taxon>OSLEUM clade</taxon>
        <taxon>Lecanoromycetidae</taxon>
        <taxon>Lecanorales</taxon>
        <taxon>Lecanorineae</taxon>
        <taxon>Parmeliaceae</taxon>
        <taxon>Imshaugia</taxon>
    </lineage>
</organism>
<keyword evidence="5" id="KW-0479">Metal-binding</keyword>
<evidence type="ECO:0000313" key="9">
    <source>
        <dbReference type="EMBL" id="CAF9915731.1"/>
    </source>
</evidence>
<evidence type="ECO:0000256" key="1">
    <source>
        <dbReference type="ARBA" id="ARBA00001947"/>
    </source>
</evidence>
<gene>
    <name evidence="9" type="ORF">IMSHALPRED_002685</name>
</gene>
<dbReference type="AlphaFoldDB" id="A0A8H3EY79"/>
<comment type="caution">
    <text evidence="9">The sequence shown here is derived from an EMBL/GenBank/DDBJ whole genome shotgun (WGS) entry which is preliminary data.</text>
</comment>
<protein>
    <recommendedName>
        <fullName evidence="8">Prenyltransferase alpha-alpha toroid domain-containing protein</fullName>
    </recommendedName>
</protein>
<keyword evidence="10" id="KW-1185">Reference proteome</keyword>
<sequence length="463" mass="50955">MPGSITHASLNKEKHIRYWLRCLKTYLPNAYTSNEAQRMSLAFFILSALDLLDALHTRTTASERAGYVGWILRCQHPDGGFRGFTGTMTSDENSNEWDAANLAATYFACAALVVLGDGMERVRRKECLGWLRRLQRANGSFGEGIGKGGLIEGAEDMRFCYTAAATRWFLRRGENMDEMEDIDVEGLVKWTEASVVSTKVDGGMTYEGGIAQGPFHEAHAGYTYSGVGVLALLGKLPRRQINSKGAGKMSADFVEGVTKWLVSRQTLMLHEEDELPMADEEPPDVTPRFFPPTFHVQGAFPVSVADATLPKGSIEKSPHDLQWAGFNGRCNKVADTCYAFWVGGTLGMLNREHLQDFNAIRHYLLDKAQHMIGGFGKLPGDVPGPYCSTATNVKRISNLNPHSDILHSSLGLAALATMHDPDLKSIDPALCISLSAREKFEKSFGEQARSSLQPANLAKSMQR</sequence>
<dbReference type="GO" id="GO:0005953">
    <property type="term" value="C:CAAX-protein geranylgeranyltransferase complex"/>
    <property type="evidence" value="ECO:0007669"/>
    <property type="project" value="TreeGrafter"/>
</dbReference>
<evidence type="ECO:0000256" key="6">
    <source>
        <dbReference type="ARBA" id="ARBA00022737"/>
    </source>
</evidence>
<dbReference type="GO" id="GO:0004662">
    <property type="term" value="F:CAAX-protein geranylgeranyltransferase activity"/>
    <property type="evidence" value="ECO:0007669"/>
    <property type="project" value="TreeGrafter"/>
</dbReference>
<evidence type="ECO:0000256" key="7">
    <source>
        <dbReference type="ARBA" id="ARBA00022833"/>
    </source>
</evidence>
<keyword evidence="7" id="KW-0862">Zinc</keyword>
<dbReference type="OrthoDB" id="24893at2759"/>